<protein>
    <submittedName>
        <fullName evidence="1">Uncharacterized protein</fullName>
    </submittedName>
</protein>
<accession>A0ACC2WN30</accession>
<dbReference type="Proteomes" id="UP001230649">
    <property type="component" value="Unassembled WGS sequence"/>
</dbReference>
<evidence type="ECO:0000313" key="2">
    <source>
        <dbReference type="Proteomes" id="UP001230649"/>
    </source>
</evidence>
<sequence>MPSPALPNEWIPRRLRPLDGTRRSSTGEAESSWLAPIVGEGKSVAMAASPVQTVPRQDATATTPLYRQTRARLVDVAPRRRRAFGDNDEPSIVQKETSREGSLASRGGGSTCTVTLPESSQPAGPFATGTNPPFGMVDPNAYLQQPIGLNETGLLPSGFSYVPPSHGAQQMEWALVPVRRSSGPETAPHQLLAPPPGFSASRMAELTPSITIPQSNEPRHTQGEDQVQGISRSISASRGAQYQHFHPGPQPFGKVFGFAANQIDASMSGQEPAQSRSQPTYNRSASEDPRYKDTPMSISDMGVSAQRLSYPLPSPSTGTSFSSNHDFASSSTSQTGNQPLSSPPYTPLPSTSIGSFASRPSTANMAHGPSMEEMKQAYPPVMFMHMPPVTPAFEPVNQGPYRSNMLGPDAAMVGLGIMMPGM</sequence>
<gene>
    <name evidence="1" type="ORF">QFC20_002063</name>
</gene>
<reference evidence="1" key="1">
    <citation type="submission" date="2023-04" db="EMBL/GenBank/DDBJ databases">
        <title>Draft Genome sequencing of Naganishia species isolated from polar environments using Oxford Nanopore Technology.</title>
        <authorList>
            <person name="Leo P."/>
            <person name="Venkateswaran K."/>
        </authorList>
    </citation>
    <scope>NUCLEOTIDE SEQUENCE</scope>
    <source>
        <strain evidence="1">MNA-CCFEE 5262</strain>
    </source>
</reference>
<organism evidence="1 2">
    <name type="scientific">Naganishia adeliensis</name>
    <dbReference type="NCBI Taxonomy" id="92952"/>
    <lineage>
        <taxon>Eukaryota</taxon>
        <taxon>Fungi</taxon>
        <taxon>Dikarya</taxon>
        <taxon>Basidiomycota</taxon>
        <taxon>Agaricomycotina</taxon>
        <taxon>Tremellomycetes</taxon>
        <taxon>Filobasidiales</taxon>
        <taxon>Filobasidiaceae</taxon>
        <taxon>Naganishia</taxon>
    </lineage>
</organism>
<keyword evidence="2" id="KW-1185">Reference proteome</keyword>
<comment type="caution">
    <text evidence="1">The sequence shown here is derived from an EMBL/GenBank/DDBJ whole genome shotgun (WGS) entry which is preliminary data.</text>
</comment>
<evidence type="ECO:0000313" key="1">
    <source>
        <dbReference type="EMBL" id="KAJ9113170.1"/>
    </source>
</evidence>
<proteinExistence type="predicted"/>
<name>A0ACC2WN30_9TREE</name>
<dbReference type="EMBL" id="JASBWS010000013">
    <property type="protein sequence ID" value="KAJ9113170.1"/>
    <property type="molecule type" value="Genomic_DNA"/>
</dbReference>